<reference evidence="21" key="1">
    <citation type="submission" date="2020-10" db="EMBL/GenBank/DDBJ databases">
        <title>Chromosome-scale genome assembly of the Allis shad, Alosa alosa.</title>
        <authorList>
            <person name="Margot Z."/>
            <person name="Christophe K."/>
            <person name="Cabau C."/>
            <person name="Louis A."/>
            <person name="Berthelot C."/>
            <person name="Parey E."/>
            <person name="Roest Crollius H."/>
            <person name="Montfort J."/>
            <person name="Robinson-Rechavi M."/>
            <person name="Bucao C."/>
            <person name="Bouchez O."/>
            <person name="Gislard M."/>
            <person name="Lluch J."/>
            <person name="Milhes M."/>
            <person name="Lampietro C."/>
            <person name="Lopez Roques C."/>
            <person name="Donnadieu C."/>
            <person name="Braasch I."/>
            <person name="Desvignes T."/>
            <person name="Postlethwait J."/>
            <person name="Bobe J."/>
            <person name="Guiguen Y."/>
        </authorList>
    </citation>
    <scope>NUCLEOTIDE SEQUENCE</scope>
    <source>
        <strain evidence="21">M-15738</strain>
        <tissue evidence="21">Blood</tissue>
    </source>
</reference>
<dbReference type="GO" id="GO:0042277">
    <property type="term" value="F:peptide binding"/>
    <property type="evidence" value="ECO:0007669"/>
    <property type="project" value="TreeGrafter"/>
</dbReference>
<dbReference type="GO" id="GO:0005615">
    <property type="term" value="C:extracellular space"/>
    <property type="evidence" value="ECO:0007669"/>
    <property type="project" value="TreeGrafter"/>
</dbReference>
<feature type="binding site" evidence="17">
    <location>
        <position position="382"/>
    </location>
    <ligand>
        <name>Zn(2+)</name>
        <dbReference type="ChEBI" id="CHEBI:29105"/>
        <note>catalytic</note>
    </ligand>
</feature>
<proteinExistence type="inferred from homology"/>
<keyword evidence="6" id="KW-0812">Transmembrane</keyword>
<dbReference type="CDD" id="cd09601">
    <property type="entry name" value="M1_APN-Q_like"/>
    <property type="match status" value="1"/>
</dbReference>
<evidence type="ECO:0000256" key="4">
    <source>
        <dbReference type="ARBA" id="ARBA00022475"/>
    </source>
</evidence>
<dbReference type="Gene3D" id="1.10.390.10">
    <property type="entry name" value="Neutral Protease Domain 2"/>
    <property type="match status" value="1"/>
</dbReference>
<feature type="domain" description="Peptidase M1 membrane alanine aminopeptidase" evidence="19">
    <location>
        <begin position="290"/>
        <end position="516"/>
    </location>
</feature>
<evidence type="ECO:0000256" key="9">
    <source>
        <dbReference type="ARBA" id="ARBA00022833"/>
    </source>
</evidence>
<evidence type="ECO:0000313" key="22">
    <source>
        <dbReference type="Proteomes" id="UP000823561"/>
    </source>
</evidence>
<dbReference type="GO" id="GO:0005886">
    <property type="term" value="C:plasma membrane"/>
    <property type="evidence" value="ECO:0007669"/>
    <property type="project" value="UniProtKB-SubCell"/>
</dbReference>
<comment type="caution">
    <text evidence="21">The sequence shown here is derived from an EMBL/GenBank/DDBJ whole genome shotgun (WGS) entry which is preliminary data.</text>
</comment>
<keyword evidence="10" id="KW-0735">Signal-anchor</keyword>
<keyword evidence="13" id="KW-0472">Membrane</keyword>
<feature type="domain" description="Aminopeptidase N-like N-terminal" evidence="20">
    <location>
        <begin position="55"/>
        <end position="253"/>
    </location>
</feature>
<evidence type="ECO:0000256" key="6">
    <source>
        <dbReference type="ARBA" id="ARBA00022692"/>
    </source>
</evidence>
<protein>
    <recommendedName>
        <fullName evidence="23">Aminopeptidase</fullName>
    </recommendedName>
</protein>
<evidence type="ECO:0008006" key="23">
    <source>
        <dbReference type="Google" id="ProtNLM"/>
    </source>
</evidence>
<feature type="binding site" evidence="17">
    <location>
        <position position="363"/>
    </location>
    <ligand>
        <name>Zn(2+)</name>
        <dbReference type="ChEBI" id="CHEBI:29105"/>
        <note>catalytic</note>
    </ligand>
</feature>
<dbReference type="GO" id="GO:0006508">
    <property type="term" value="P:proteolysis"/>
    <property type="evidence" value="ECO:0007669"/>
    <property type="project" value="UniProtKB-KW"/>
</dbReference>
<feature type="active site" description="Proton acceptor" evidence="16">
    <location>
        <position position="360"/>
    </location>
</feature>
<evidence type="ECO:0000256" key="3">
    <source>
        <dbReference type="ARBA" id="ARBA00022438"/>
    </source>
</evidence>
<evidence type="ECO:0000256" key="17">
    <source>
        <dbReference type="PIRSR" id="PIRSR634016-3"/>
    </source>
</evidence>
<dbReference type="FunFam" id="1.10.390.10:FF:000016">
    <property type="entry name" value="Glutamyl aminopeptidase"/>
    <property type="match status" value="1"/>
</dbReference>
<dbReference type="InterPro" id="IPR027268">
    <property type="entry name" value="Peptidase_M4/M1_CTD_sf"/>
</dbReference>
<dbReference type="SUPFAM" id="SSF63737">
    <property type="entry name" value="Leukotriene A4 hydrolase N-terminal domain"/>
    <property type="match status" value="1"/>
</dbReference>
<keyword evidence="8" id="KW-0378">Hydrolase</keyword>
<evidence type="ECO:0000256" key="1">
    <source>
        <dbReference type="ARBA" id="ARBA00004401"/>
    </source>
</evidence>
<evidence type="ECO:0000256" key="18">
    <source>
        <dbReference type="PIRSR" id="PIRSR634016-4"/>
    </source>
</evidence>
<dbReference type="Proteomes" id="UP000823561">
    <property type="component" value="Chromosome 21"/>
</dbReference>
<dbReference type="InterPro" id="IPR050344">
    <property type="entry name" value="Peptidase_M1_aminopeptidases"/>
</dbReference>
<dbReference type="Pfam" id="PF17900">
    <property type="entry name" value="Peptidase_M1_N"/>
    <property type="match status" value="1"/>
</dbReference>
<dbReference type="GO" id="GO:0043171">
    <property type="term" value="P:peptide catabolic process"/>
    <property type="evidence" value="ECO:0007669"/>
    <property type="project" value="TreeGrafter"/>
</dbReference>
<evidence type="ECO:0000256" key="7">
    <source>
        <dbReference type="ARBA" id="ARBA00022723"/>
    </source>
</evidence>
<keyword evidence="4" id="KW-1003">Cell membrane</keyword>
<evidence type="ECO:0000259" key="19">
    <source>
        <dbReference type="Pfam" id="PF01433"/>
    </source>
</evidence>
<name>A0AAV6FLX2_9TELE</name>
<evidence type="ECO:0000256" key="14">
    <source>
        <dbReference type="ARBA" id="ARBA00023157"/>
    </source>
</evidence>
<keyword evidence="11" id="KW-1133">Transmembrane helix</keyword>
<dbReference type="GO" id="GO:0070006">
    <property type="term" value="F:metalloaminopeptidase activity"/>
    <property type="evidence" value="ECO:0007669"/>
    <property type="project" value="TreeGrafter"/>
</dbReference>
<keyword evidence="7 17" id="KW-0479">Metal-binding</keyword>
<dbReference type="InterPro" id="IPR045357">
    <property type="entry name" value="Aminopeptidase_N-like_N"/>
</dbReference>
<dbReference type="InterPro" id="IPR034016">
    <property type="entry name" value="M1_APN-typ"/>
</dbReference>
<feature type="site" description="Transition state stabilizer" evidence="18">
    <location>
        <position position="449"/>
    </location>
</feature>
<dbReference type="SUPFAM" id="SSF55486">
    <property type="entry name" value="Metalloproteases ('zincins'), catalytic domain"/>
    <property type="match status" value="1"/>
</dbReference>
<organism evidence="21 22">
    <name type="scientific">Alosa alosa</name>
    <name type="common">allis shad</name>
    <dbReference type="NCBI Taxonomy" id="278164"/>
    <lineage>
        <taxon>Eukaryota</taxon>
        <taxon>Metazoa</taxon>
        <taxon>Chordata</taxon>
        <taxon>Craniata</taxon>
        <taxon>Vertebrata</taxon>
        <taxon>Euteleostomi</taxon>
        <taxon>Actinopterygii</taxon>
        <taxon>Neopterygii</taxon>
        <taxon>Teleostei</taxon>
        <taxon>Clupei</taxon>
        <taxon>Clupeiformes</taxon>
        <taxon>Clupeoidei</taxon>
        <taxon>Clupeidae</taxon>
        <taxon>Alosa</taxon>
    </lineage>
</organism>
<comment type="subcellular location">
    <subcellularLocation>
        <location evidence="1">Cell membrane</location>
        <topology evidence="1">Single-pass type II membrane protein</topology>
    </subcellularLocation>
</comment>
<evidence type="ECO:0000256" key="12">
    <source>
        <dbReference type="ARBA" id="ARBA00023049"/>
    </source>
</evidence>
<feature type="binding site" evidence="17">
    <location>
        <position position="359"/>
    </location>
    <ligand>
        <name>Zn(2+)</name>
        <dbReference type="ChEBI" id="CHEBI:29105"/>
        <note>catalytic</note>
    </ligand>
</feature>
<gene>
    <name evidence="21" type="ORF">AALO_G00269380</name>
</gene>
<keyword evidence="12" id="KW-0482">Metalloprotease</keyword>
<dbReference type="Pfam" id="PF01433">
    <property type="entry name" value="Peptidase_M1"/>
    <property type="match status" value="1"/>
</dbReference>
<dbReference type="InterPro" id="IPR014782">
    <property type="entry name" value="Peptidase_M1_dom"/>
</dbReference>
<evidence type="ECO:0000256" key="16">
    <source>
        <dbReference type="PIRSR" id="PIRSR634016-1"/>
    </source>
</evidence>
<evidence type="ECO:0000259" key="20">
    <source>
        <dbReference type="Pfam" id="PF17900"/>
    </source>
</evidence>
<evidence type="ECO:0000313" key="21">
    <source>
        <dbReference type="EMBL" id="KAG5263854.1"/>
    </source>
</evidence>
<keyword evidence="15" id="KW-0325">Glycoprotein</keyword>
<evidence type="ECO:0000256" key="10">
    <source>
        <dbReference type="ARBA" id="ARBA00022968"/>
    </source>
</evidence>
<keyword evidence="3" id="KW-0031">Aminopeptidase</keyword>
<dbReference type="Gene3D" id="2.60.40.1910">
    <property type="match status" value="1"/>
</dbReference>
<sequence length="587" mass="66222">MTMVRGPRVRKTVAVLGLVLGATAVATIITLSVLYAQHEAPNRPWDQYRLPDTLKPRKYNVTMWPQLTKNEHSLYVFTGHSTVDFECVKETDLILIHSNKLNLIKSSGHHATLTGLGGAVAPTIKTTWLQETTEYLVIQLNNKLEPGKSYQLYSSFTGELADDLEGFYRSEYYEGSELKVLATTQMEATDARKAFPCFDEPALKAIFYMTLIHNRNTVALSNSMAIGSVNTTMGGVEVSVTTFEPTPIMSTYLLAFVVCEYDSIRTPAGAKVLVRVWARRQAIAEGQGDYALEKAASILEYLERYYNVTYPLKKSDQIAVTHMAATAMENWGLVTYREPDLLSSQTAYIRQAAVQLIAHELGHMWFGNLVTMKWWNDVWLNEGFATYISRLVAAVAEPNDDELRDTMLWNDIQRAFLMDAKADSVPLAYPEEEINTPTEIRQLFNTITYNKGAHVLKMFSEFLTEAVFSKGLSNYLHAFAYQNTMTTDLWKHLQAEVDRTLTLKLPGTISQIMNPWVLQMGFPVVTINTSTGTISQKHFLANPESVVERSSIYNYEWFVPIAWTCNGTIQERKWLLSKSGNCCTSVT</sequence>
<evidence type="ECO:0000256" key="8">
    <source>
        <dbReference type="ARBA" id="ARBA00022801"/>
    </source>
</evidence>
<comment type="cofactor">
    <cofactor evidence="17">
        <name>Zn(2+)</name>
        <dbReference type="ChEBI" id="CHEBI:29105"/>
    </cofactor>
    <text evidence="17">Binds 1 zinc ion per subunit.</text>
</comment>
<dbReference type="EMBL" id="JADWDJ010000021">
    <property type="protein sequence ID" value="KAG5263854.1"/>
    <property type="molecule type" value="Genomic_DNA"/>
</dbReference>
<comment type="similarity">
    <text evidence="2">Belongs to the peptidase M1 family.</text>
</comment>
<dbReference type="GO" id="GO:0005737">
    <property type="term" value="C:cytoplasm"/>
    <property type="evidence" value="ECO:0007669"/>
    <property type="project" value="TreeGrafter"/>
</dbReference>
<dbReference type="PANTHER" id="PTHR11533">
    <property type="entry name" value="PROTEASE M1 ZINC METALLOPROTEASE"/>
    <property type="match status" value="1"/>
</dbReference>
<keyword evidence="9 17" id="KW-0862">Zinc</keyword>
<keyword evidence="22" id="KW-1185">Reference proteome</keyword>
<keyword evidence="14" id="KW-1015">Disulfide bond</keyword>
<dbReference type="AlphaFoldDB" id="A0AAV6FLX2"/>
<evidence type="ECO:0000256" key="5">
    <source>
        <dbReference type="ARBA" id="ARBA00022670"/>
    </source>
</evidence>
<evidence type="ECO:0000256" key="15">
    <source>
        <dbReference type="ARBA" id="ARBA00023180"/>
    </source>
</evidence>
<dbReference type="InterPro" id="IPR042097">
    <property type="entry name" value="Aminopeptidase_N-like_N_sf"/>
</dbReference>
<evidence type="ECO:0000256" key="13">
    <source>
        <dbReference type="ARBA" id="ARBA00023136"/>
    </source>
</evidence>
<accession>A0AAV6FLX2</accession>
<dbReference type="PRINTS" id="PR00756">
    <property type="entry name" value="ALADIPTASE"/>
</dbReference>
<evidence type="ECO:0000256" key="11">
    <source>
        <dbReference type="ARBA" id="ARBA00022989"/>
    </source>
</evidence>
<evidence type="ECO:0000256" key="2">
    <source>
        <dbReference type="ARBA" id="ARBA00010136"/>
    </source>
</evidence>
<keyword evidence="5" id="KW-0645">Protease</keyword>
<dbReference type="PANTHER" id="PTHR11533:SF172">
    <property type="entry name" value="AMINOPEPTIDASE N"/>
    <property type="match status" value="1"/>
</dbReference>
<dbReference type="InterPro" id="IPR001930">
    <property type="entry name" value="Peptidase_M1"/>
</dbReference>
<dbReference type="GO" id="GO:0008270">
    <property type="term" value="F:zinc ion binding"/>
    <property type="evidence" value="ECO:0007669"/>
    <property type="project" value="InterPro"/>
</dbReference>
<dbReference type="Gene3D" id="2.60.40.1730">
    <property type="entry name" value="tricorn interacting facor f3 domain"/>
    <property type="match status" value="1"/>
</dbReference>
<dbReference type="FunFam" id="2.60.40.1730:FF:000001">
    <property type="entry name" value="Leucyl-cystinyl aminopeptidase"/>
    <property type="match status" value="1"/>
</dbReference>